<proteinExistence type="predicted"/>
<evidence type="ECO:0000259" key="1">
    <source>
        <dbReference type="PROSITE" id="PS50011"/>
    </source>
</evidence>
<comment type="caution">
    <text evidence="2">The sequence shown here is derived from an EMBL/GenBank/DDBJ whole genome shotgun (WGS) entry which is preliminary data.</text>
</comment>
<sequence>MATNIKEFWYNHDFAVKKVIKHKLTDDEYNTLISLNHPNIIKIYDAFEDKSAQYLVMEYCPKGTIEEKGCLTYDQFICYAKQILEALSYCHSIKIAHRDIKPQNIFLDQYDHIKLADFGMAKHYEDDSKSSEKCGSIKYFAPEMFQ</sequence>
<dbReference type="PROSITE" id="PS00108">
    <property type="entry name" value="PROTEIN_KINASE_ST"/>
    <property type="match status" value="1"/>
</dbReference>
<dbReference type="Pfam" id="PF00069">
    <property type="entry name" value="Pkinase"/>
    <property type="match status" value="1"/>
</dbReference>
<accession>A0ABR2H2X6</accession>
<dbReference type="EMBL" id="JAPFFF010000045">
    <property type="protein sequence ID" value="KAK8840548.1"/>
    <property type="molecule type" value="Genomic_DNA"/>
</dbReference>
<name>A0ABR2H2X6_9EUKA</name>
<feature type="domain" description="Protein kinase" evidence="1">
    <location>
        <begin position="1"/>
        <end position="146"/>
    </location>
</feature>
<dbReference type="PROSITE" id="PS50011">
    <property type="entry name" value="PROTEIN_KINASE_DOM"/>
    <property type="match status" value="1"/>
</dbReference>
<keyword evidence="3" id="KW-1185">Reference proteome</keyword>
<dbReference type="SUPFAM" id="SSF56112">
    <property type="entry name" value="Protein kinase-like (PK-like)"/>
    <property type="match status" value="1"/>
</dbReference>
<evidence type="ECO:0000313" key="2">
    <source>
        <dbReference type="EMBL" id="KAK8840548.1"/>
    </source>
</evidence>
<dbReference type="InterPro" id="IPR045269">
    <property type="entry name" value="Atg1-like"/>
</dbReference>
<dbReference type="PANTHER" id="PTHR24348">
    <property type="entry name" value="SERINE/THREONINE-PROTEIN KINASE UNC-51-RELATED"/>
    <property type="match status" value="1"/>
</dbReference>
<dbReference type="SMART" id="SM00220">
    <property type="entry name" value="S_TKc"/>
    <property type="match status" value="1"/>
</dbReference>
<dbReference type="Proteomes" id="UP001470230">
    <property type="component" value="Unassembled WGS sequence"/>
</dbReference>
<evidence type="ECO:0000313" key="3">
    <source>
        <dbReference type="Proteomes" id="UP001470230"/>
    </source>
</evidence>
<gene>
    <name evidence="2" type="ORF">M9Y10_030757</name>
</gene>
<dbReference type="Gene3D" id="1.10.510.10">
    <property type="entry name" value="Transferase(Phosphotransferase) domain 1"/>
    <property type="match status" value="1"/>
</dbReference>
<dbReference type="InterPro" id="IPR008271">
    <property type="entry name" value="Ser/Thr_kinase_AS"/>
</dbReference>
<protein>
    <recommendedName>
        <fullName evidence="1">Protein kinase domain-containing protein</fullName>
    </recommendedName>
</protein>
<dbReference type="InterPro" id="IPR000719">
    <property type="entry name" value="Prot_kinase_dom"/>
</dbReference>
<organism evidence="2 3">
    <name type="scientific">Tritrichomonas musculus</name>
    <dbReference type="NCBI Taxonomy" id="1915356"/>
    <lineage>
        <taxon>Eukaryota</taxon>
        <taxon>Metamonada</taxon>
        <taxon>Parabasalia</taxon>
        <taxon>Tritrichomonadida</taxon>
        <taxon>Tritrichomonadidae</taxon>
        <taxon>Tritrichomonas</taxon>
    </lineage>
</organism>
<reference evidence="2 3" key="1">
    <citation type="submission" date="2024-04" db="EMBL/GenBank/DDBJ databases">
        <title>Tritrichomonas musculus Genome.</title>
        <authorList>
            <person name="Alves-Ferreira E."/>
            <person name="Grigg M."/>
            <person name="Lorenzi H."/>
            <person name="Galac M."/>
        </authorList>
    </citation>
    <scope>NUCLEOTIDE SEQUENCE [LARGE SCALE GENOMIC DNA]</scope>
    <source>
        <strain evidence="2 3">EAF2021</strain>
    </source>
</reference>
<dbReference type="InterPro" id="IPR011009">
    <property type="entry name" value="Kinase-like_dom_sf"/>
</dbReference>